<protein>
    <submittedName>
        <fullName evidence="1">Uncharacterized protein</fullName>
    </submittedName>
</protein>
<dbReference type="AlphaFoldDB" id="A0A645J841"/>
<name>A0A645J841_9ZZZZ</name>
<evidence type="ECO:0000313" key="1">
    <source>
        <dbReference type="EMBL" id="MPN59310.1"/>
    </source>
</evidence>
<reference evidence="1" key="1">
    <citation type="submission" date="2019-08" db="EMBL/GenBank/DDBJ databases">
        <authorList>
            <person name="Kucharzyk K."/>
            <person name="Murdoch R.W."/>
            <person name="Higgins S."/>
            <person name="Loffler F."/>
        </authorList>
    </citation>
    <scope>NUCLEOTIDE SEQUENCE</scope>
</reference>
<organism evidence="1">
    <name type="scientific">bioreactor metagenome</name>
    <dbReference type="NCBI Taxonomy" id="1076179"/>
    <lineage>
        <taxon>unclassified sequences</taxon>
        <taxon>metagenomes</taxon>
        <taxon>ecological metagenomes</taxon>
    </lineage>
</organism>
<proteinExistence type="predicted"/>
<dbReference type="EMBL" id="VSSQ01133182">
    <property type="protein sequence ID" value="MPN59310.1"/>
    <property type="molecule type" value="Genomic_DNA"/>
</dbReference>
<sequence>MGFQPLLKRRRPFGRLERAFYHVVQWDEIHMPRHPPQLFRNEVRLPVAIVYAVNHGVLKGDAPSCFPKVPMAGGEQLLHRISPVHRHNFRAGFPVRRMEGDGQRKLKA</sequence>
<gene>
    <name evidence="1" type="ORF">SDC9_207031</name>
</gene>
<comment type="caution">
    <text evidence="1">The sequence shown here is derived from an EMBL/GenBank/DDBJ whole genome shotgun (WGS) entry which is preliminary data.</text>
</comment>
<accession>A0A645J841</accession>